<dbReference type="SUPFAM" id="SSF161098">
    <property type="entry name" value="MetI-like"/>
    <property type="match status" value="1"/>
</dbReference>
<dbReference type="PROSITE" id="PS50928">
    <property type="entry name" value="ABC_TM1"/>
    <property type="match status" value="1"/>
</dbReference>
<dbReference type="InterPro" id="IPR035906">
    <property type="entry name" value="MetI-like_sf"/>
</dbReference>
<feature type="transmembrane region" description="Helical" evidence="7">
    <location>
        <begin position="151"/>
        <end position="169"/>
    </location>
</feature>
<dbReference type="Pfam" id="PF00528">
    <property type="entry name" value="BPD_transp_1"/>
    <property type="match status" value="1"/>
</dbReference>
<keyword evidence="3" id="KW-1003">Cell membrane</keyword>
<dbReference type="PANTHER" id="PTHR43005:SF1">
    <property type="entry name" value="SPERMIDINE_PUTRESCINE TRANSPORT SYSTEM PERMEASE PROTEIN"/>
    <property type="match status" value="1"/>
</dbReference>
<evidence type="ECO:0000256" key="3">
    <source>
        <dbReference type="ARBA" id="ARBA00022475"/>
    </source>
</evidence>
<dbReference type="Gene3D" id="1.10.3720.10">
    <property type="entry name" value="MetI-like"/>
    <property type="match status" value="1"/>
</dbReference>
<evidence type="ECO:0000256" key="5">
    <source>
        <dbReference type="ARBA" id="ARBA00022989"/>
    </source>
</evidence>
<sequence>MKALYGSKRKALTIFALLVTPVLLLRLATAAYPICRTIWLSMTDTHLFDSEHSFVGMENFRLLFTDPAFLMILSFSIVFIIISTILELVFGLLIASLLNCSFKGRFLARTINLIPWVIPTIVAAYAFQWLLDEQFGMFSHWISDIFDVSPAVLNTALGARITLILVNVWKNSSFMAIIFLAGLQGVPEEFYEAARVDGAGLVRRFFTITLPMLMPLMITMGMYFLIWQLANFDLVYGLTRGGPGIATTILPLNVYHEGLIFFKFGYGSAVSVILMLIVSALGLFGMLQFKKWSY</sequence>
<evidence type="ECO:0000256" key="2">
    <source>
        <dbReference type="ARBA" id="ARBA00022448"/>
    </source>
</evidence>
<keyword evidence="5 7" id="KW-1133">Transmembrane helix</keyword>
<dbReference type="CDD" id="cd06261">
    <property type="entry name" value="TM_PBP2"/>
    <property type="match status" value="1"/>
</dbReference>
<feature type="domain" description="ABC transmembrane type-1" evidence="8">
    <location>
        <begin position="73"/>
        <end position="285"/>
    </location>
</feature>
<name>A0A1W6LK92_9BACT</name>
<keyword evidence="2 7" id="KW-0813">Transport</keyword>
<reference evidence="10" key="1">
    <citation type="submission" date="2017-04" db="EMBL/GenBank/DDBJ databases">
        <title>Comparative genomics and description of representatives of a novel lineage of planctomycetes thriving in anoxic sediments.</title>
        <authorList>
            <person name="Spring S."/>
            <person name="Bunk B."/>
            <person name="Sproer C."/>
        </authorList>
    </citation>
    <scope>NUCLEOTIDE SEQUENCE [LARGE SCALE GENOMIC DNA]</scope>
    <source>
        <strain evidence="10">ST-PulAB-D4</strain>
    </source>
</reference>
<evidence type="ECO:0000256" key="4">
    <source>
        <dbReference type="ARBA" id="ARBA00022692"/>
    </source>
</evidence>
<dbReference type="Proteomes" id="UP000193334">
    <property type="component" value="Chromosome"/>
</dbReference>
<dbReference type="InterPro" id="IPR000515">
    <property type="entry name" value="MetI-like"/>
</dbReference>
<keyword evidence="10" id="KW-1185">Reference proteome</keyword>
<feature type="transmembrane region" description="Helical" evidence="7">
    <location>
        <begin position="110"/>
        <end position="131"/>
    </location>
</feature>
<evidence type="ECO:0000313" key="9">
    <source>
        <dbReference type="EMBL" id="ARN56154.1"/>
    </source>
</evidence>
<evidence type="ECO:0000256" key="7">
    <source>
        <dbReference type="RuleBase" id="RU363032"/>
    </source>
</evidence>
<evidence type="ECO:0000259" key="8">
    <source>
        <dbReference type="PROSITE" id="PS50928"/>
    </source>
</evidence>
<evidence type="ECO:0000313" key="10">
    <source>
        <dbReference type="Proteomes" id="UP000193334"/>
    </source>
</evidence>
<dbReference type="GO" id="GO:0055085">
    <property type="term" value="P:transmembrane transport"/>
    <property type="evidence" value="ECO:0007669"/>
    <property type="project" value="InterPro"/>
</dbReference>
<gene>
    <name evidence="9" type="primary">ugpA</name>
    <name evidence="9" type="ORF">STSP1_00527</name>
</gene>
<dbReference type="KEGG" id="pbp:STSP1_00527"/>
<keyword evidence="4 7" id="KW-0812">Transmembrane</keyword>
<dbReference type="RefSeq" id="WP_085754868.1">
    <property type="nucleotide sequence ID" value="NZ_CP021023.1"/>
</dbReference>
<organism evidence="9 10">
    <name type="scientific">Sedimentisphaera salicampi</name>
    <dbReference type="NCBI Taxonomy" id="1941349"/>
    <lineage>
        <taxon>Bacteria</taxon>
        <taxon>Pseudomonadati</taxon>
        <taxon>Planctomycetota</taxon>
        <taxon>Phycisphaerae</taxon>
        <taxon>Sedimentisphaerales</taxon>
        <taxon>Sedimentisphaeraceae</taxon>
        <taxon>Sedimentisphaera</taxon>
    </lineage>
</organism>
<comment type="subcellular location">
    <subcellularLocation>
        <location evidence="1 7">Cell membrane</location>
        <topology evidence="1 7">Multi-pass membrane protein</topology>
    </subcellularLocation>
</comment>
<evidence type="ECO:0000256" key="6">
    <source>
        <dbReference type="ARBA" id="ARBA00023136"/>
    </source>
</evidence>
<feature type="transmembrane region" description="Helical" evidence="7">
    <location>
        <begin position="68"/>
        <end position="98"/>
    </location>
</feature>
<keyword evidence="6 7" id="KW-0472">Membrane</keyword>
<feature type="transmembrane region" description="Helical" evidence="7">
    <location>
        <begin position="264"/>
        <end position="287"/>
    </location>
</feature>
<dbReference type="AlphaFoldDB" id="A0A1W6LK92"/>
<dbReference type="PANTHER" id="PTHR43005">
    <property type="entry name" value="BLR7065 PROTEIN"/>
    <property type="match status" value="1"/>
</dbReference>
<dbReference type="GO" id="GO:0005886">
    <property type="term" value="C:plasma membrane"/>
    <property type="evidence" value="ECO:0007669"/>
    <property type="project" value="UniProtKB-SubCell"/>
</dbReference>
<protein>
    <submittedName>
        <fullName evidence="9">sn-glycerol-3-phosphate transport system permease protein UgpA</fullName>
    </submittedName>
</protein>
<comment type="similarity">
    <text evidence="7">Belongs to the binding-protein-dependent transport system permease family.</text>
</comment>
<accession>A0A1W6LK92</accession>
<feature type="transmembrane region" description="Helical" evidence="7">
    <location>
        <begin position="205"/>
        <end position="226"/>
    </location>
</feature>
<dbReference type="STRING" id="1941349.STSP1_00527"/>
<dbReference type="EMBL" id="CP021023">
    <property type="protein sequence ID" value="ARN56154.1"/>
    <property type="molecule type" value="Genomic_DNA"/>
</dbReference>
<evidence type="ECO:0000256" key="1">
    <source>
        <dbReference type="ARBA" id="ARBA00004651"/>
    </source>
</evidence>
<proteinExistence type="inferred from homology"/>